<dbReference type="InterPro" id="IPR050567">
    <property type="entry name" value="Mitochondrial_Carrier"/>
</dbReference>
<organism evidence="12 13">
    <name type="scientific">Polyodon spathula</name>
    <name type="common">North American paddlefish</name>
    <name type="synonym">Squalus spathula</name>
    <dbReference type="NCBI Taxonomy" id="7913"/>
    <lineage>
        <taxon>Eukaryota</taxon>
        <taxon>Metazoa</taxon>
        <taxon>Chordata</taxon>
        <taxon>Craniata</taxon>
        <taxon>Vertebrata</taxon>
        <taxon>Euteleostomi</taxon>
        <taxon>Actinopterygii</taxon>
        <taxon>Chondrostei</taxon>
        <taxon>Acipenseriformes</taxon>
        <taxon>Polyodontidae</taxon>
        <taxon>Polyodon</taxon>
    </lineage>
</organism>
<feature type="non-terminal residue" evidence="12">
    <location>
        <position position="240"/>
    </location>
</feature>
<keyword evidence="5" id="KW-0677">Repeat</keyword>
<sequence length="240" mass="25685">MIKIYKHERIPGFFKGMSFPVLSVAVGNAVVFSSYSNALAFISQSQRSDRSFSPSSVELFAAGCFSGAAQARIQSGEHRGPRGSPLVKARSRGVALYRGPVHCVTSILRQEGVPGLYRGLGALALRDIPCYGLYFLPYELLCRALTEEGQQPGTATVLVAGGCAGVVTWSCATPMDVVKARLQMEGARGQRYGGVLACARESVRAEGGRVLFKGLLANSIRAFPVNAVTFLTYESLLRGL</sequence>
<keyword evidence="6 11" id="KW-1133">Transmembrane helix</keyword>
<keyword evidence="13" id="KW-1185">Reference proteome</keyword>
<dbReference type="Proteomes" id="UP001166093">
    <property type="component" value="Unassembled WGS sequence"/>
</dbReference>
<dbReference type="InterPro" id="IPR023395">
    <property type="entry name" value="MCP_dom_sf"/>
</dbReference>
<dbReference type="Pfam" id="PF00153">
    <property type="entry name" value="Mito_carr"/>
    <property type="match status" value="2"/>
</dbReference>
<dbReference type="SUPFAM" id="SSF103506">
    <property type="entry name" value="Mitochondrial carrier"/>
    <property type="match status" value="1"/>
</dbReference>
<evidence type="ECO:0000256" key="10">
    <source>
        <dbReference type="RuleBase" id="RU000488"/>
    </source>
</evidence>
<feature type="repeat" description="Solcar" evidence="9">
    <location>
        <begin position="152"/>
        <end position="239"/>
    </location>
</feature>
<comment type="subcellular location">
    <subcellularLocation>
        <location evidence="1">Mitochondrion membrane</location>
        <topology evidence="1">Multi-pass membrane protein</topology>
    </subcellularLocation>
</comment>
<keyword evidence="8 9" id="KW-0472">Membrane</keyword>
<keyword evidence="7" id="KW-0496">Mitochondrion</keyword>
<evidence type="ECO:0000256" key="2">
    <source>
        <dbReference type="ARBA" id="ARBA00006375"/>
    </source>
</evidence>
<dbReference type="PANTHER" id="PTHR45624:SF6">
    <property type="entry name" value="SOLUTE CARRIER FAMILY 25 MEMBER 45"/>
    <property type="match status" value="1"/>
</dbReference>
<protein>
    <submittedName>
        <fullName evidence="12">S2545 protein</fullName>
    </submittedName>
</protein>
<evidence type="ECO:0000256" key="8">
    <source>
        <dbReference type="ARBA" id="ARBA00023136"/>
    </source>
</evidence>
<feature type="non-terminal residue" evidence="12">
    <location>
        <position position="1"/>
    </location>
</feature>
<accession>A0ABS2XWV9</accession>
<dbReference type="PANTHER" id="PTHR45624">
    <property type="entry name" value="MITOCHONDRIAL BASIC AMINO ACIDS TRANSPORTER-RELATED"/>
    <property type="match status" value="1"/>
</dbReference>
<name>A0ABS2XWV9_POLSP</name>
<dbReference type="PROSITE" id="PS50920">
    <property type="entry name" value="SOLCAR"/>
    <property type="match status" value="2"/>
</dbReference>
<feature type="transmembrane region" description="Helical" evidence="11">
    <location>
        <begin position="21"/>
        <end position="42"/>
    </location>
</feature>
<evidence type="ECO:0000256" key="4">
    <source>
        <dbReference type="ARBA" id="ARBA00022692"/>
    </source>
</evidence>
<reference evidence="12" key="1">
    <citation type="journal article" date="2021" name="Cell">
        <title>Tracing the genetic footprints of vertebrate landing in non-teleost ray-finned fishes.</title>
        <authorList>
            <person name="Bi X."/>
            <person name="Wang K."/>
            <person name="Yang L."/>
            <person name="Pan H."/>
            <person name="Jiang H."/>
            <person name="Wei Q."/>
            <person name="Fang M."/>
            <person name="Yu H."/>
            <person name="Zhu C."/>
            <person name="Cai Y."/>
            <person name="He Y."/>
            <person name="Gan X."/>
            <person name="Zeng H."/>
            <person name="Yu D."/>
            <person name="Zhu Y."/>
            <person name="Jiang H."/>
            <person name="Qiu Q."/>
            <person name="Yang H."/>
            <person name="Zhang Y.E."/>
            <person name="Wang W."/>
            <person name="Zhu M."/>
            <person name="He S."/>
            <person name="Zhang G."/>
        </authorList>
    </citation>
    <scope>NUCLEOTIDE SEQUENCE</scope>
    <source>
        <strain evidence="12">Pddl_001</strain>
    </source>
</reference>
<keyword evidence="4 9" id="KW-0812">Transmembrane</keyword>
<evidence type="ECO:0000313" key="13">
    <source>
        <dbReference type="Proteomes" id="UP001166093"/>
    </source>
</evidence>
<gene>
    <name evidence="12" type="primary">Slc25a45</name>
    <name evidence="12" type="ORF">GTO93_0008294</name>
</gene>
<comment type="similarity">
    <text evidence="2 10">Belongs to the mitochondrial carrier (TC 2.A.29) family.</text>
</comment>
<evidence type="ECO:0000256" key="6">
    <source>
        <dbReference type="ARBA" id="ARBA00022989"/>
    </source>
</evidence>
<evidence type="ECO:0000256" key="3">
    <source>
        <dbReference type="ARBA" id="ARBA00022448"/>
    </source>
</evidence>
<dbReference type="PRINTS" id="PR00926">
    <property type="entry name" value="MITOCARRIER"/>
</dbReference>
<evidence type="ECO:0000256" key="1">
    <source>
        <dbReference type="ARBA" id="ARBA00004225"/>
    </source>
</evidence>
<evidence type="ECO:0000256" key="11">
    <source>
        <dbReference type="SAM" id="Phobius"/>
    </source>
</evidence>
<comment type="caution">
    <text evidence="12">The sequence shown here is derived from an EMBL/GenBank/DDBJ whole genome shotgun (WGS) entry which is preliminary data.</text>
</comment>
<feature type="repeat" description="Solcar" evidence="9">
    <location>
        <begin position="54"/>
        <end position="144"/>
    </location>
</feature>
<proteinExistence type="inferred from homology"/>
<dbReference type="Gene3D" id="1.50.40.10">
    <property type="entry name" value="Mitochondrial carrier domain"/>
    <property type="match status" value="1"/>
</dbReference>
<evidence type="ECO:0000313" key="12">
    <source>
        <dbReference type="EMBL" id="MBN3278866.1"/>
    </source>
</evidence>
<evidence type="ECO:0000256" key="7">
    <source>
        <dbReference type="ARBA" id="ARBA00023128"/>
    </source>
</evidence>
<evidence type="ECO:0000256" key="5">
    <source>
        <dbReference type="ARBA" id="ARBA00022737"/>
    </source>
</evidence>
<evidence type="ECO:0000256" key="9">
    <source>
        <dbReference type="PROSITE-ProRule" id="PRU00282"/>
    </source>
</evidence>
<keyword evidence="3 10" id="KW-0813">Transport</keyword>
<dbReference type="EMBL" id="JAAWVQ010083147">
    <property type="protein sequence ID" value="MBN3278866.1"/>
    <property type="molecule type" value="Genomic_DNA"/>
</dbReference>
<dbReference type="InterPro" id="IPR018108">
    <property type="entry name" value="MCP_transmembrane"/>
</dbReference>
<dbReference type="InterPro" id="IPR002067">
    <property type="entry name" value="MCP"/>
</dbReference>